<evidence type="ECO:0000313" key="7">
    <source>
        <dbReference type="Ensembl" id="ENSSHAP00000033694.1"/>
    </source>
</evidence>
<organism evidence="7 8">
    <name type="scientific">Sarcophilus harrisii</name>
    <name type="common">Tasmanian devil</name>
    <name type="synonym">Sarcophilus laniarius</name>
    <dbReference type="NCBI Taxonomy" id="9305"/>
    <lineage>
        <taxon>Eukaryota</taxon>
        <taxon>Metazoa</taxon>
        <taxon>Chordata</taxon>
        <taxon>Craniata</taxon>
        <taxon>Vertebrata</taxon>
        <taxon>Euteleostomi</taxon>
        <taxon>Mammalia</taxon>
        <taxon>Metatheria</taxon>
        <taxon>Dasyuromorphia</taxon>
        <taxon>Dasyuridae</taxon>
        <taxon>Sarcophilus</taxon>
    </lineage>
</organism>
<dbReference type="InterPro" id="IPR020846">
    <property type="entry name" value="MFS_dom"/>
</dbReference>
<feature type="transmembrane region" description="Helical" evidence="5">
    <location>
        <begin position="261"/>
        <end position="280"/>
    </location>
</feature>
<gene>
    <name evidence="7" type="primary">LOC100933259</name>
</gene>
<feature type="transmembrane region" description="Helical" evidence="5">
    <location>
        <begin position="371"/>
        <end position="390"/>
    </location>
</feature>
<keyword evidence="3 5" id="KW-1133">Transmembrane helix</keyword>
<accession>A0A7N4P6F0</accession>
<dbReference type="GO" id="GO:0022857">
    <property type="term" value="F:transmembrane transporter activity"/>
    <property type="evidence" value="ECO:0007669"/>
    <property type="project" value="InterPro"/>
</dbReference>
<reference evidence="7" key="2">
    <citation type="submission" date="2025-08" db="UniProtKB">
        <authorList>
            <consortium name="Ensembl"/>
        </authorList>
    </citation>
    <scope>IDENTIFICATION</scope>
</reference>
<dbReference type="AlphaFoldDB" id="A0A7N4P6F0"/>
<name>A0A7N4P6F0_SARHA</name>
<dbReference type="Proteomes" id="UP000007648">
    <property type="component" value="Unassembled WGS sequence"/>
</dbReference>
<feature type="transmembrane region" description="Helical" evidence="5">
    <location>
        <begin position="427"/>
        <end position="444"/>
    </location>
</feature>
<dbReference type="SUPFAM" id="SSF103473">
    <property type="entry name" value="MFS general substrate transporter"/>
    <property type="match status" value="1"/>
</dbReference>
<reference evidence="7 8" key="1">
    <citation type="journal article" date="2011" name="Proc. Natl. Acad. Sci. U.S.A.">
        <title>Genetic diversity and population structure of the endangered marsupial Sarcophilus harrisii (Tasmanian devil).</title>
        <authorList>
            <person name="Miller W."/>
            <person name="Hayes V.M."/>
            <person name="Ratan A."/>
            <person name="Petersen D.C."/>
            <person name="Wittekindt N.E."/>
            <person name="Miller J."/>
            <person name="Walenz B."/>
            <person name="Knight J."/>
            <person name="Qi J."/>
            <person name="Zhao F."/>
            <person name="Wang Q."/>
            <person name="Bedoya-Reina O.C."/>
            <person name="Katiyar N."/>
            <person name="Tomsho L.P."/>
            <person name="Kasson L.M."/>
            <person name="Hardie R.A."/>
            <person name="Woodbridge P."/>
            <person name="Tindall E.A."/>
            <person name="Bertelsen M.F."/>
            <person name="Dixon D."/>
            <person name="Pyecroft S."/>
            <person name="Helgen K.M."/>
            <person name="Lesk A.M."/>
            <person name="Pringle T.H."/>
            <person name="Patterson N."/>
            <person name="Zhang Y."/>
            <person name="Kreiss A."/>
            <person name="Woods G.M."/>
            <person name="Jones M.E."/>
            <person name="Schuster S.C."/>
        </authorList>
    </citation>
    <scope>NUCLEOTIDE SEQUENCE [LARGE SCALE GENOMIC DNA]</scope>
</reference>
<dbReference type="InterPro" id="IPR005828">
    <property type="entry name" value="MFS_sugar_transport-like"/>
</dbReference>
<feature type="transmembrane region" description="Helical" evidence="5">
    <location>
        <begin position="233"/>
        <end position="254"/>
    </location>
</feature>
<dbReference type="GeneTree" id="ENSGT00940000157004"/>
<feature type="transmembrane region" description="Helical" evidence="5">
    <location>
        <begin position="150"/>
        <end position="166"/>
    </location>
</feature>
<feature type="transmembrane region" description="Helical" evidence="5">
    <location>
        <begin position="204"/>
        <end position="221"/>
    </location>
</feature>
<dbReference type="PANTHER" id="PTHR24064">
    <property type="entry name" value="SOLUTE CARRIER FAMILY 22 MEMBER"/>
    <property type="match status" value="1"/>
</dbReference>
<dbReference type="InterPro" id="IPR036259">
    <property type="entry name" value="MFS_trans_sf"/>
</dbReference>
<feature type="domain" description="Major facilitator superfamily (MFS) profile" evidence="6">
    <location>
        <begin position="98"/>
        <end position="544"/>
    </location>
</feature>
<keyword evidence="4 5" id="KW-0472">Membrane</keyword>
<keyword evidence="8" id="KW-1185">Reference proteome</keyword>
<dbReference type="InParanoid" id="A0A7N4P6F0"/>
<evidence type="ECO:0000256" key="1">
    <source>
        <dbReference type="ARBA" id="ARBA00004141"/>
    </source>
</evidence>
<dbReference type="PROSITE" id="PS50850">
    <property type="entry name" value="MFS"/>
    <property type="match status" value="1"/>
</dbReference>
<evidence type="ECO:0000256" key="3">
    <source>
        <dbReference type="ARBA" id="ARBA00022989"/>
    </source>
</evidence>
<comment type="subcellular location">
    <subcellularLocation>
        <location evidence="1">Membrane</location>
        <topology evidence="1">Multi-pass membrane protein</topology>
    </subcellularLocation>
</comment>
<evidence type="ECO:0000256" key="5">
    <source>
        <dbReference type="SAM" id="Phobius"/>
    </source>
</evidence>
<evidence type="ECO:0000256" key="4">
    <source>
        <dbReference type="ARBA" id="ARBA00023136"/>
    </source>
</evidence>
<proteinExistence type="predicted"/>
<dbReference type="Pfam" id="PF00083">
    <property type="entry name" value="Sugar_tr"/>
    <property type="match status" value="1"/>
</dbReference>
<dbReference type="GO" id="GO:0016020">
    <property type="term" value="C:membrane"/>
    <property type="evidence" value="ECO:0007669"/>
    <property type="project" value="UniProtKB-SubCell"/>
</dbReference>
<feature type="transmembrane region" description="Helical" evidence="5">
    <location>
        <begin position="178"/>
        <end position="197"/>
    </location>
</feature>
<feature type="transmembrane region" description="Helical" evidence="5">
    <location>
        <begin position="16"/>
        <end position="37"/>
    </location>
</feature>
<protein>
    <recommendedName>
        <fullName evidence="6">Major facilitator superfamily (MFS) profile domain-containing protein</fullName>
    </recommendedName>
</protein>
<dbReference type="InterPro" id="IPR005829">
    <property type="entry name" value="Sugar_transporter_CS"/>
</dbReference>
<dbReference type="Ensembl" id="ENSSHAT00000040699.1">
    <property type="protein sequence ID" value="ENSSHAP00000033694.1"/>
    <property type="gene ID" value="ENSSHAG00000005173.2"/>
</dbReference>
<evidence type="ECO:0000256" key="2">
    <source>
        <dbReference type="ARBA" id="ARBA00022692"/>
    </source>
</evidence>
<evidence type="ECO:0000259" key="6">
    <source>
        <dbReference type="PROSITE" id="PS50850"/>
    </source>
</evidence>
<dbReference type="PROSITE" id="PS00216">
    <property type="entry name" value="SUGAR_TRANSPORT_1"/>
    <property type="match status" value="1"/>
</dbReference>
<sequence>MTFEDLLPEVGEQGRFQLLQALTFVLPIIFLGTHFLIENITAFVPPHRCWVRFLDNTSALLNVSENLNYSSLLKLFIPLDSDGKLESCRRFSRPQWQLLPPNVTGQNLSHLESEPCVDGWVYNQSIFTSSIVTEWNLVCDSKSLRSLSQMLFLFGILLGFLIMGYLSDKFGRKRILSLSYFLFAVSSTGAAFAQAVLVYCCFRFLIGFFMAGIFLCSSSLVMEWTTTQHRSPLAVMISLLVSVGHLFIGFLSYGIQEWRKLQLIVSAPFFFFLLTNWWLLESPRWLIVNNKFDDALKMLRKAAKINGKKDKSLTIEVSGEGGARTGMWEMGACQVKPNSQTKSGCQKENLLSGDTSPGNRKGLGWMLFKPYLTRMGFSIGILFYGLTLNLQELGYNVKILQITLGFSSFLSRCGTIFIMNYFGRRTITIPCLFFAGLFTLLCTFMPQGKRMALLCPDRNRYKGIVLTIDRMGAMLAPVVSILKHYIPALPLIIFALLSITASFAVFFLPETQNKPMPDTIQDLECGTWETYKQTVSILKEFIFH</sequence>
<feature type="transmembrane region" description="Helical" evidence="5">
    <location>
        <begin position="488"/>
        <end position="508"/>
    </location>
</feature>
<reference evidence="7" key="3">
    <citation type="submission" date="2025-09" db="UniProtKB">
        <authorList>
            <consortium name="Ensembl"/>
        </authorList>
    </citation>
    <scope>IDENTIFICATION</scope>
</reference>
<keyword evidence="2 5" id="KW-0812">Transmembrane</keyword>
<evidence type="ECO:0000313" key="8">
    <source>
        <dbReference type="Proteomes" id="UP000007648"/>
    </source>
</evidence>
<dbReference type="Gene3D" id="1.20.1250.20">
    <property type="entry name" value="MFS general substrate transporter like domains"/>
    <property type="match status" value="1"/>
</dbReference>